<name>A0A512NDL3_9HYPH</name>
<proteinExistence type="predicted"/>
<reference evidence="1 2" key="1">
    <citation type="submission" date="2019-07" db="EMBL/GenBank/DDBJ databases">
        <title>Whole genome shotgun sequence of Reyranella soli NBRC 108950.</title>
        <authorList>
            <person name="Hosoyama A."/>
            <person name="Uohara A."/>
            <person name="Ohji S."/>
            <person name="Ichikawa N."/>
        </authorList>
    </citation>
    <scope>NUCLEOTIDE SEQUENCE [LARGE SCALE GENOMIC DNA]</scope>
    <source>
        <strain evidence="1 2">NBRC 108950</strain>
    </source>
</reference>
<dbReference type="AlphaFoldDB" id="A0A512NDL3"/>
<sequence>MIKNAIERRIDLLASLWNEASDNPAIRLVRWVVDTDERRMLDVFVALENKEVGQTADGFLRLTASFEGAGDYAPSLVRELVKIGKASEEGLRSKELRDDWTLPPIAPNEGSGRYFLRAVDSLKSHYPDRMDCLVLFLAPAAISDAAAWRRWLEQMIGAGIPASLRVMVADPIDTPLLGELERKFPDLVLTIEPRLDMPAAMDELARSEGSEGPARAFRIHLVALAAAAQVKNGAGAQKAADQALAVARAEAWHDQEAVVQMAMAATRLATSEFDLAIKAYRSAFKAAEVAAEAAHPAAPKLRVAAGMGLAGAMLAASRWPDAARVYEATAPLANAAQDGVMVIEAWRMASYCHAQSGAAAAAWRCGNEALGAGETLDEPMRQASTLPWVGQTMLQLLDSHERKDEYAAVVQGRLSRLLGEGWEECLQTADTLP</sequence>
<gene>
    <name evidence="1" type="ORF">RSO01_41890</name>
</gene>
<evidence type="ECO:0000313" key="1">
    <source>
        <dbReference type="EMBL" id="GEP57023.1"/>
    </source>
</evidence>
<dbReference type="Proteomes" id="UP000321058">
    <property type="component" value="Unassembled WGS sequence"/>
</dbReference>
<accession>A0A512NDL3</accession>
<evidence type="ECO:0000313" key="2">
    <source>
        <dbReference type="Proteomes" id="UP000321058"/>
    </source>
</evidence>
<dbReference type="RefSeq" id="WP_147151400.1">
    <property type="nucleotide sequence ID" value="NZ_BKAJ01000073.1"/>
</dbReference>
<dbReference type="EMBL" id="BKAJ01000073">
    <property type="protein sequence ID" value="GEP57023.1"/>
    <property type="molecule type" value="Genomic_DNA"/>
</dbReference>
<dbReference type="OrthoDB" id="6637938at2"/>
<organism evidence="1 2">
    <name type="scientific">Reyranella soli</name>
    <dbReference type="NCBI Taxonomy" id="1230389"/>
    <lineage>
        <taxon>Bacteria</taxon>
        <taxon>Pseudomonadati</taxon>
        <taxon>Pseudomonadota</taxon>
        <taxon>Alphaproteobacteria</taxon>
        <taxon>Hyphomicrobiales</taxon>
        <taxon>Reyranellaceae</taxon>
        <taxon>Reyranella</taxon>
    </lineage>
</organism>
<evidence type="ECO:0008006" key="3">
    <source>
        <dbReference type="Google" id="ProtNLM"/>
    </source>
</evidence>
<protein>
    <recommendedName>
        <fullName evidence="3">MalT-like TPR region domain-containing protein</fullName>
    </recommendedName>
</protein>
<keyword evidence="2" id="KW-1185">Reference proteome</keyword>
<comment type="caution">
    <text evidence="1">The sequence shown here is derived from an EMBL/GenBank/DDBJ whole genome shotgun (WGS) entry which is preliminary data.</text>
</comment>